<gene>
    <name evidence="4" type="ORF">CA984_10255</name>
</gene>
<proteinExistence type="inferred from homology"/>
<dbReference type="RefSeq" id="WP_086570630.1">
    <property type="nucleotide sequence ID" value="NZ_NGFP01000033.1"/>
</dbReference>
<sequence length="159" mass="17000">MSATPSPDGPARPSEPAAGPARKVPAVSCVFICHDGHGRVLLARRGAGARDEPGTWDCGAGALEYGESFETAVAREVREEYSTGALKIETIGVRNVLRQEPASHWVAVIFAVEVDPAGVAIGEPHKFDELGWFAPDALPHPLHSQLTESLRLFHAWQGS</sequence>
<reference evidence="4 5" key="1">
    <citation type="submission" date="2017-05" db="EMBL/GenBank/DDBJ databases">
        <title>Biotechnological potential of actinobacteria isolated from South African environments.</title>
        <authorList>
            <person name="Le Roes-Hill M."/>
            <person name="Prins A."/>
            <person name="Durrell K.A."/>
        </authorList>
    </citation>
    <scope>NUCLEOTIDE SEQUENCE [LARGE SCALE GENOMIC DNA]</scope>
    <source>
        <strain evidence="4">M26</strain>
    </source>
</reference>
<dbReference type="AlphaFoldDB" id="A0A243RRK7"/>
<feature type="region of interest" description="Disordered" evidence="2">
    <location>
        <begin position="1"/>
        <end position="21"/>
    </location>
</feature>
<dbReference type="Pfam" id="PF00293">
    <property type="entry name" value="NUDIX"/>
    <property type="match status" value="1"/>
</dbReference>
<accession>A0A243RRK7</accession>
<evidence type="ECO:0000256" key="1">
    <source>
        <dbReference type="ARBA" id="ARBA00005582"/>
    </source>
</evidence>
<keyword evidence="5" id="KW-1185">Reference proteome</keyword>
<organism evidence="4 5">
    <name type="scientific">Streptosporangium minutum</name>
    <dbReference type="NCBI Taxonomy" id="569862"/>
    <lineage>
        <taxon>Bacteria</taxon>
        <taxon>Bacillati</taxon>
        <taxon>Actinomycetota</taxon>
        <taxon>Actinomycetes</taxon>
        <taxon>Streptosporangiales</taxon>
        <taxon>Streptosporangiaceae</taxon>
        <taxon>Streptosporangium</taxon>
    </lineage>
</organism>
<evidence type="ECO:0000259" key="3">
    <source>
        <dbReference type="PROSITE" id="PS51462"/>
    </source>
</evidence>
<dbReference type="InterPro" id="IPR015797">
    <property type="entry name" value="NUDIX_hydrolase-like_dom_sf"/>
</dbReference>
<dbReference type="GO" id="GO:0016787">
    <property type="term" value="F:hydrolase activity"/>
    <property type="evidence" value="ECO:0007669"/>
    <property type="project" value="UniProtKB-KW"/>
</dbReference>
<feature type="domain" description="Nudix hydrolase" evidence="3">
    <location>
        <begin position="22"/>
        <end position="155"/>
    </location>
</feature>
<dbReference type="PANTHER" id="PTHR43736">
    <property type="entry name" value="ADP-RIBOSE PYROPHOSPHATASE"/>
    <property type="match status" value="1"/>
</dbReference>
<dbReference type="Gene3D" id="3.90.79.10">
    <property type="entry name" value="Nucleoside Triphosphate Pyrophosphohydrolase"/>
    <property type="match status" value="1"/>
</dbReference>
<evidence type="ECO:0000313" key="4">
    <source>
        <dbReference type="EMBL" id="OUC97687.1"/>
    </source>
</evidence>
<protein>
    <submittedName>
        <fullName evidence="4">RNA pyrophosphohydrolase</fullName>
    </submittedName>
</protein>
<evidence type="ECO:0000256" key="2">
    <source>
        <dbReference type="SAM" id="MobiDB-lite"/>
    </source>
</evidence>
<dbReference type="PROSITE" id="PS51462">
    <property type="entry name" value="NUDIX"/>
    <property type="match status" value="1"/>
</dbReference>
<evidence type="ECO:0000313" key="5">
    <source>
        <dbReference type="Proteomes" id="UP000194761"/>
    </source>
</evidence>
<comment type="caution">
    <text evidence="4">The sequence shown here is derived from an EMBL/GenBank/DDBJ whole genome shotgun (WGS) entry which is preliminary data.</text>
</comment>
<name>A0A243RRK7_9ACTN</name>
<dbReference type="SUPFAM" id="SSF55811">
    <property type="entry name" value="Nudix"/>
    <property type="match status" value="1"/>
</dbReference>
<keyword evidence="4" id="KW-0378">Hydrolase</keyword>
<dbReference type="PANTHER" id="PTHR43736:SF1">
    <property type="entry name" value="DIHYDRONEOPTERIN TRIPHOSPHATE DIPHOSPHATASE"/>
    <property type="match status" value="1"/>
</dbReference>
<dbReference type="Proteomes" id="UP000194761">
    <property type="component" value="Unassembled WGS sequence"/>
</dbReference>
<dbReference type="EMBL" id="NGFP01000033">
    <property type="protein sequence ID" value="OUC97687.1"/>
    <property type="molecule type" value="Genomic_DNA"/>
</dbReference>
<comment type="similarity">
    <text evidence="1">Belongs to the Nudix hydrolase family.</text>
</comment>
<dbReference type="InterPro" id="IPR000086">
    <property type="entry name" value="NUDIX_hydrolase_dom"/>
</dbReference>